<evidence type="ECO:0000313" key="1">
    <source>
        <dbReference type="EMBL" id="MPC54998.1"/>
    </source>
</evidence>
<sequence length="111" mass="12050">MCSGCWCPPNHVLWRLSGVCQYSVRGVIHGNNQVIFRHTATLGPARRGAVGHAQDGHGKHTNLVGMARSAAHINHVTSPANLPHVFIQSSQLGVANRASSRCVPVWQSRRI</sequence>
<organism evidence="1 2">
    <name type="scientific">Portunus trituberculatus</name>
    <name type="common">Swimming crab</name>
    <name type="synonym">Neptunus trituberculatus</name>
    <dbReference type="NCBI Taxonomy" id="210409"/>
    <lineage>
        <taxon>Eukaryota</taxon>
        <taxon>Metazoa</taxon>
        <taxon>Ecdysozoa</taxon>
        <taxon>Arthropoda</taxon>
        <taxon>Crustacea</taxon>
        <taxon>Multicrustacea</taxon>
        <taxon>Malacostraca</taxon>
        <taxon>Eumalacostraca</taxon>
        <taxon>Eucarida</taxon>
        <taxon>Decapoda</taxon>
        <taxon>Pleocyemata</taxon>
        <taxon>Brachyura</taxon>
        <taxon>Eubrachyura</taxon>
        <taxon>Portunoidea</taxon>
        <taxon>Portunidae</taxon>
        <taxon>Portuninae</taxon>
        <taxon>Portunus</taxon>
    </lineage>
</organism>
<accession>A0A5B7GCU7</accession>
<reference evidence="1 2" key="1">
    <citation type="submission" date="2019-05" db="EMBL/GenBank/DDBJ databases">
        <title>Another draft genome of Portunus trituberculatus and its Hox gene families provides insights of decapod evolution.</title>
        <authorList>
            <person name="Jeong J.-H."/>
            <person name="Song I."/>
            <person name="Kim S."/>
            <person name="Choi T."/>
            <person name="Kim D."/>
            <person name="Ryu S."/>
            <person name="Kim W."/>
        </authorList>
    </citation>
    <scope>NUCLEOTIDE SEQUENCE [LARGE SCALE GENOMIC DNA]</scope>
    <source>
        <tissue evidence="1">Muscle</tissue>
    </source>
</reference>
<proteinExistence type="predicted"/>
<keyword evidence="2" id="KW-1185">Reference proteome</keyword>
<gene>
    <name evidence="1" type="ORF">E2C01_048930</name>
</gene>
<comment type="caution">
    <text evidence="1">The sequence shown here is derived from an EMBL/GenBank/DDBJ whole genome shotgun (WGS) entry which is preliminary data.</text>
</comment>
<dbReference type="EMBL" id="VSRR010012806">
    <property type="protein sequence ID" value="MPC54998.1"/>
    <property type="molecule type" value="Genomic_DNA"/>
</dbReference>
<dbReference type="AlphaFoldDB" id="A0A5B7GCU7"/>
<name>A0A5B7GCU7_PORTR</name>
<dbReference type="Proteomes" id="UP000324222">
    <property type="component" value="Unassembled WGS sequence"/>
</dbReference>
<protein>
    <submittedName>
        <fullName evidence="1">Uncharacterized protein</fullName>
    </submittedName>
</protein>
<evidence type="ECO:0000313" key="2">
    <source>
        <dbReference type="Proteomes" id="UP000324222"/>
    </source>
</evidence>